<keyword evidence="2" id="KW-1185">Reference proteome</keyword>
<comment type="caution">
    <text evidence="1">The sequence shown here is derived from an EMBL/GenBank/DDBJ whole genome shotgun (WGS) entry which is preliminary data.</text>
</comment>
<accession>A0ABS0TZE2</accession>
<protein>
    <submittedName>
        <fullName evidence="1">Lipid II-degrading bacteriocin</fullName>
    </submittedName>
</protein>
<name>A0ABS0TZE2_SERPR</name>
<evidence type="ECO:0000313" key="2">
    <source>
        <dbReference type="Proteomes" id="UP000639004"/>
    </source>
</evidence>
<sequence length="271" mass="29675">MSDNITVSTSPPPPSGSYGGGILFVPPLPTVSSQQILMQTVMPYFGKPQFCIDYANYIVKYLNEHDLNDPLTMEVVSNLIRNMCAADNNLLTNRQGGVYAAYNDPTRPLGKFDYVKNASTQLTGDMTTPITAWAHYLWGNGQERFVNMQDVGFRIQPNQIDPVMKIVNSGAVGTFNVSESFNRDTMLDGVIPAAYLGNVTLKTEGTLTIETSGAWKYNGVIRGFNDIYDANPSNYRGPIAEASTVVLSKMKGTEYQISLPGEIGIQGNGFR</sequence>
<dbReference type="InterPro" id="IPR028056">
    <property type="entry name" value="Colicin_M"/>
</dbReference>
<dbReference type="EMBL" id="JAEHSL010000078">
    <property type="protein sequence ID" value="MBI6183738.1"/>
    <property type="molecule type" value="Genomic_DNA"/>
</dbReference>
<proteinExistence type="predicted"/>
<organism evidence="1 2">
    <name type="scientific">Serratia proteamaculans</name>
    <dbReference type="NCBI Taxonomy" id="28151"/>
    <lineage>
        <taxon>Bacteria</taxon>
        <taxon>Pseudomonadati</taxon>
        <taxon>Pseudomonadota</taxon>
        <taxon>Gammaproteobacteria</taxon>
        <taxon>Enterobacterales</taxon>
        <taxon>Yersiniaceae</taxon>
        <taxon>Serratia</taxon>
    </lineage>
</organism>
<dbReference type="Gene3D" id="3.30.450.400">
    <property type="entry name" value="Colicin M, catalytic domain"/>
    <property type="match status" value="1"/>
</dbReference>
<gene>
    <name evidence="1" type="ORF">JEQ07_25570</name>
</gene>
<dbReference type="Proteomes" id="UP000639004">
    <property type="component" value="Unassembled WGS sequence"/>
</dbReference>
<dbReference type="RefSeq" id="WP_198642806.1">
    <property type="nucleotide sequence ID" value="NZ_JAEHSL010000078.1"/>
</dbReference>
<dbReference type="Gene3D" id="1.20.1440.280">
    <property type="match status" value="1"/>
</dbReference>
<dbReference type="Pfam" id="PF14859">
    <property type="entry name" value="Colicin_M"/>
    <property type="match status" value="1"/>
</dbReference>
<evidence type="ECO:0000313" key="1">
    <source>
        <dbReference type="EMBL" id="MBI6183738.1"/>
    </source>
</evidence>
<reference evidence="1 2" key="1">
    <citation type="submission" date="2020-12" db="EMBL/GenBank/DDBJ databases">
        <title>Enhanced detection system for hospital associated transmission using whole genome sequencing surveillance.</title>
        <authorList>
            <person name="Harrison L.H."/>
            <person name="Van Tyne D."/>
            <person name="Marsh J.W."/>
            <person name="Griffith M.P."/>
            <person name="Snyder D.J."/>
            <person name="Cooper V.S."/>
            <person name="Mustapha M."/>
        </authorList>
    </citation>
    <scope>NUCLEOTIDE SEQUENCE [LARGE SCALE GENOMIC DNA]</scope>
    <source>
        <strain evidence="1 2">SER00238</strain>
    </source>
</reference>